<reference evidence="1 2" key="1">
    <citation type="submission" date="2013-04" db="EMBL/GenBank/DDBJ databases">
        <title>Hyphomonas sp. T24B3 Genome Sequencing.</title>
        <authorList>
            <person name="Lai Q."/>
            <person name="Shao Z."/>
        </authorList>
    </citation>
    <scope>NUCLEOTIDE SEQUENCE [LARGE SCALE GENOMIC DNA]</scope>
    <source>
        <strain evidence="1 2">T24B3</strain>
    </source>
</reference>
<name>A0A062TVK6_9PROT</name>
<protein>
    <submittedName>
        <fullName evidence="1">Uncharacterized protein</fullName>
    </submittedName>
</protein>
<dbReference type="Proteomes" id="UP000249123">
    <property type="component" value="Unassembled WGS sequence"/>
</dbReference>
<accession>A0A062TVK6</accession>
<keyword evidence="2" id="KW-1185">Reference proteome</keyword>
<dbReference type="PANTHER" id="PTHR46656:SF3">
    <property type="entry name" value="PUTATIVE-RELATED"/>
    <property type="match status" value="1"/>
</dbReference>
<dbReference type="SUPFAM" id="SSF53756">
    <property type="entry name" value="UDP-Glycosyltransferase/glycogen phosphorylase"/>
    <property type="match status" value="1"/>
</dbReference>
<comment type="caution">
    <text evidence="1">The sequence shown here is derived from an EMBL/GenBank/DDBJ whole genome shotgun (WGS) entry which is preliminary data.</text>
</comment>
<organism evidence="1 2">
    <name type="scientific">Hyphomonas pacifica</name>
    <dbReference type="NCBI Taxonomy" id="1280941"/>
    <lineage>
        <taxon>Bacteria</taxon>
        <taxon>Pseudomonadati</taxon>
        <taxon>Pseudomonadota</taxon>
        <taxon>Alphaproteobacteria</taxon>
        <taxon>Hyphomonadales</taxon>
        <taxon>Hyphomonadaceae</taxon>
        <taxon>Hyphomonas</taxon>
    </lineage>
</organism>
<dbReference type="STRING" id="1280941.HY2_02865"/>
<gene>
    <name evidence="1" type="ORF">HY3_02030</name>
</gene>
<dbReference type="Pfam" id="PF20706">
    <property type="entry name" value="GT4-conflict"/>
    <property type="match status" value="1"/>
</dbReference>
<sequence>MRKAVGKYSWKTIEQVSFLLSRRSPNWTEGKLYVAGFFSESHGIAASAIRCANALEELGMDVERIDLGPPSAMALLNKPPAPESLTGTYIIHVNAPEFSFALAKLGLTHRSRARVIGYWAWELPKAPKSWIKRSRLCHEIWVPAQFVADAMTEASCPVHVVPHPLPALGGPAAAEALACPIDVPQDAFVALCMFDMRSSLMRKNPLGAIGSFRKAFSGDENAMLIIKTQHGQQYPESSARLHAAAEGDPRILIVNETWSRSEVDGLIQRCDVFLSLHRAEGFGLVIAETMQRGKPVLATAWSGNLDFMGTDYFGAVPVSMIAVQDQDRIYEGQEWAEPDLDVAGRKLKQLYDDPDLTRKTGEDGRQRVTSRLSAQAYRKYVQQRLTPDQPRKV</sequence>
<evidence type="ECO:0000313" key="1">
    <source>
        <dbReference type="EMBL" id="RAN33146.1"/>
    </source>
</evidence>
<dbReference type="EMBL" id="AWFB01000023">
    <property type="protein sequence ID" value="RAN33146.1"/>
    <property type="molecule type" value="Genomic_DNA"/>
</dbReference>
<dbReference type="Gene3D" id="3.40.50.2000">
    <property type="entry name" value="Glycogen Phosphorylase B"/>
    <property type="match status" value="1"/>
</dbReference>
<dbReference type="PANTHER" id="PTHR46656">
    <property type="entry name" value="PUTATIVE-RELATED"/>
    <property type="match status" value="1"/>
</dbReference>
<evidence type="ECO:0000313" key="2">
    <source>
        <dbReference type="Proteomes" id="UP000249123"/>
    </source>
</evidence>
<dbReference type="AlphaFoldDB" id="A0A062TVK6"/>
<dbReference type="eggNOG" id="COG0438">
    <property type="taxonomic scope" value="Bacteria"/>
</dbReference>
<proteinExistence type="predicted"/>